<dbReference type="SUPFAM" id="SSF82829">
    <property type="entry name" value="MesJ substrate recognition domain-like"/>
    <property type="match status" value="1"/>
</dbReference>
<gene>
    <name evidence="6 8" type="primary">tilS</name>
</gene>
<dbReference type="Gene3D" id="3.40.50.620">
    <property type="entry name" value="HUPs"/>
    <property type="match status" value="1"/>
</dbReference>
<accession>A0A3G3MFM6</accession>
<comment type="function">
    <text evidence="6">Ligates lysine onto the cytidine present at position 34 of the AUA codon-specific tRNA(Ile) that contains the anticodon CAU, in an ATP-dependent manner. Cytidine is converted to lysidine, thus changing the amino acid specificity of the tRNA from methionine to isoleucine.</text>
</comment>
<feature type="domain" description="tRNA(Ile)-lysidine/2-thiocytidine synthase N-terminal" evidence="7">
    <location>
        <begin position="24"/>
        <end position="202"/>
    </location>
</feature>
<dbReference type="AlphaFoldDB" id="A0A3G3MFM6"/>
<dbReference type="EC" id="6.3.4.19" evidence="6"/>
<dbReference type="GO" id="GO:0005524">
    <property type="term" value="F:ATP binding"/>
    <property type="evidence" value="ECO:0007669"/>
    <property type="project" value="UniProtKB-UniRule"/>
</dbReference>
<dbReference type="InterPro" id="IPR011063">
    <property type="entry name" value="TilS/TtcA_N"/>
</dbReference>
<comment type="catalytic activity">
    <reaction evidence="5 6">
        <text>cytidine(34) in tRNA(Ile2) + L-lysine + ATP = lysidine(34) in tRNA(Ile2) + AMP + diphosphate + H(+)</text>
        <dbReference type="Rhea" id="RHEA:43744"/>
        <dbReference type="Rhea" id="RHEA-COMP:10625"/>
        <dbReference type="Rhea" id="RHEA-COMP:10670"/>
        <dbReference type="ChEBI" id="CHEBI:15378"/>
        <dbReference type="ChEBI" id="CHEBI:30616"/>
        <dbReference type="ChEBI" id="CHEBI:32551"/>
        <dbReference type="ChEBI" id="CHEBI:33019"/>
        <dbReference type="ChEBI" id="CHEBI:82748"/>
        <dbReference type="ChEBI" id="CHEBI:83665"/>
        <dbReference type="ChEBI" id="CHEBI:456215"/>
        <dbReference type="EC" id="6.3.4.19"/>
    </reaction>
</comment>
<comment type="similarity">
    <text evidence="6">Belongs to the tRNA(Ile)-lysidine synthase family.</text>
</comment>
<dbReference type="CDD" id="cd01992">
    <property type="entry name" value="TilS_N"/>
    <property type="match status" value="1"/>
</dbReference>
<dbReference type="GO" id="GO:0032267">
    <property type="term" value="F:tRNA(Ile)-lysidine synthase activity"/>
    <property type="evidence" value="ECO:0007669"/>
    <property type="project" value="UniProtKB-EC"/>
</dbReference>
<geneLocation type="plastid" evidence="8"/>
<organism evidence="8">
    <name type="scientific">Synarthrophyton chejuense</name>
    <dbReference type="NCBI Taxonomy" id="2485825"/>
    <lineage>
        <taxon>Eukaryota</taxon>
        <taxon>Rhodophyta</taxon>
        <taxon>Florideophyceae</taxon>
        <taxon>Corallinophycidae</taxon>
        <taxon>Hapalidiales</taxon>
        <taxon>Hapalidiaceae</taxon>
        <taxon>Melobesioideae</taxon>
        <taxon>Synarthrophyton</taxon>
    </lineage>
</organism>
<evidence type="ECO:0000256" key="4">
    <source>
        <dbReference type="ARBA" id="ARBA00022840"/>
    </source>
</evidence>
<evidence type="ECO:0000256" key="2">
    <source>
        <dbReference type="ARBA" id="ARBA00022694"/>
    </source>
</evidence>
<dbReference type="NCBIfam" id="TIGR02432">
    <property type="entry name" value="lysidine_TilS_N"/>
    <property type="match status" value="1"/>
</dbReference>
<evidence type="ECO:0000256" key="6">
    <source>
        <dbReference type="HAMAP-Rule" id="MF_01161"/>
    </source>
</evidence>
<sequence>MHTFLHKKFRENFIGLTKKNTSSIIAISGGQDSLCLIKLLNDYHIKIKNSKHNFEAIYIDHQWQKNSFNHAKHIANIINTTNISLTIYQIKKPAFSEVEARAKRYKILINHALKYNYKYIITGHNQDDQTETFLQNLIRGSTIDGITSLYNNRKITENLSILRPMLNFSREEIKWFCRKFCLPIWSDASNYTYKIKRNRLRYELIPYLKQYFNPKLHKSINTFLNSCNKDNEYIKENSIKLYIKSKHYKFISLNIDIIRMQHKSLQARIIQMHFYYHFNKRIKKNGLINIIEIINRTQNIKEIIYSDNLIIQKINGWLYTTLK</sequence>
<evidence type="ECO:0000256" key="5">
    <source>
        <dbReference type="ARBA" id="ARBA00048539"/>
    </source>
</evidence>
<dbReference type="GO" id="GO:0006400">
    <property type="term" value="P:tRNA modification"/>
    <property type="evidence" value="ECO:0007669"/>
    <property type="project" value="UniProtKB-UniRule"/>
</dbReference>
<keyword evidence="1 6" id="KW-0436">Ligase</keyword>
<dbReference type="InterPro" id="IPR014729">
    <property type="entry name" value="Rossmann-like_a/b/a_fold"/>
</dbReference>
<keyword evidence="2 6" id="KW-0819">tRNA processing</keyword>
<dbReference type="PANTHER" id="PTHR43033:SF1">
    <property type="entry name" value="TRNA(ILE)-LYSIDINE SYNTHASE-RELATED"/>
    <property type="match status" value="1"/>
</dbReference>
<comment type="domain">
    <text evidence="6">The N-terminal region contains the highly conserved SGGXDS motif, predicted to be a P-loop motif involved in ATP binding.</text>
</comment>
<keyword evidence="4 6" id="KW-0067">ATP-binding</keyword>
<feature type="binding site" evidence="6">
    <location>
        <begin position="28"/>
        <end position="33"/>
    </location>
    <ligand>
        <name>ATP</name>
        <dbReference type="ChEBI" id="CHEBI:30616"/>
    </ligand>
</feature>
<dbReference type="EMBL" id="MH281626">
    <property type="protein sequence ID" value="AYR05627.1"/>
    <property type="molecule type" value="Genomic_DNA"/>
</dbReference>
<dbReference type="Pfam" id="PF01171">
    <property type="entry name" value="ATP_bind_3"/>
    <property type="match status" value="1"/>
</dbReference>
<dbReference type="InterPro" id="IPR012795">
    <property type="entry name" value="tRNA_Ile_lys_synt_N"/>
</dbReference>
<dbReference type="RefSeq" id="YP_009541618.1">
    <property type="nucleotide sequence ID" value="NC_039977.1"/>
</dbReference>
<reference evidence="8" key="1">
    <citation type="journal article" date="2018" name="Genome Biol. Evol.">
        <title>Mitochondrial and Plastid Genomes from Coralline Red Algae Provide Insights into the Incongruent Evolutionary Histories of Organelles.</title>
        <authorList>
            <person name="Lee J."/>
            <person name="Song H.J."/>
            <person name="In Park S."/>
            <person name="Lee Y.M."/>
            <person name="Jeong S.Y."/>
            <person name="Oh Cho T."/>
            <person name="Kim J.H."/>
            <person name="Choi H.G."/>
            <person name="Choi C.G."/>
            <person name="Nelson W.A."/>
            <person name="Fredericq S."/>
            <person name="Bhattacharya D."/>
            <person name="Su Yoon H."/>
        </authorList>
    </citation>
    <scope>NUCLEOTIDE SEQUENCE</scope>
</reference>
<dbReference type="SUPFAM" id="SSF52402">
    <property type="entry name" value="Adenine nucleotide alpha hydrolases-like"/>
    <property type="match status" value="1"/>
</dbReference>
<proteinExistence type="inferred from homology"/>
<keyword evidence="8" id="KW-0934">Plastid</keyword>
<keyword evidence="3 6" id="KW-0547">Nucleotide-binding</keyword>
<evidence type="ECO:0000256" key="3">
    <source>
        <dbReference type="ARBA" id="ARBA00022741"/>
    </source>
</evidence>
<evidence type="ECO:0000259" key="7">
    <source>
        <dbReference type="Pfam" id="PF01171"/>
    </source>
</evidence>
<dbReference type="GeneID" id="38463510"/>
<evidence type="ECO:0000313" key="8">
    <source>
        <dbReference type="EMBL" id="AYR05627.1"/>
    </source>
</evidence>
<evidence type="ECO:0000256" key="1">
    <source>
        <dbReference type="ARBA" id="ARBA00022598"/>
    </source>
</evidence>
<dbReference type="PANTHER" id="PTHR43033">
    <property type="entry name" value="TRNA(ILE)-LYSIDINE SYNTHASE-RELATED"/>
    <property type="match status" value="1"/>
</dbReference>
<dbReference type="HAMAP" id="MF_01161">
    <property type="entry name" value="tRNA_Ile_lys_synt"/>
    <property type="match status" value="1"/>
</dbReference>
<protein>
    <recommendedName>
        <fullName evidence="6">tRNA(Ile)-lysidine synthase</fullName>
        <ecNumber evidence="6">6.3.4.19</ecNumber>
    </recommendedName>
    <alternativeName>
        <fullName evidence="6">tRNA(Ile)-2-lysyl-cytidine synthase</fullName>
    </alternativeName>
    <alternativeName>
        <fullName evidence="6">tRNA(Ile)-lysidine synthetase</fullName>
    </alternativeName>
</protein>
<dbReference type="InterPro" id="IPR012094">
    <property type="entry name" value="tRNA_Ile_lys_synt"/>
</dbReference>
<name>A0A3G3MFM6_9FLOR</name>